<keyword evidence="3" id="KW-1185">Reference proteome</keyword>
<feature type="signal peptide" evidence="1">
    <location>
        <begin position="1"/>
        <end position="20"/>
    </location>
</feature>
<dbReference type="OrthoDB" id="5957536at2"/>
<organism evidence="2 3">
    <name type="scientific">Luteibacter pinisoli</name>
    <dbReference type="NCBI Taxonomy" id="2589080"/>
    <lineage>
        <taxon>Bacteria</taxon>
        <taxon>Pseudomonadati</taxon>
        <taxon>Pseudomonadota</taxon>
        <taxon>Gammaproteobacteria</taxon>
        <taxon>Lysobacterales</taxon>
        <taxon>Rhodanobacteraceae</taxon>
        <taxon>Luteibacter</taxon>
    </lineage>
</organism>
<dbReference type="Proteomes" id="UP000316093">
    <property type="component" value="Chromosome"/>
</dbReference>
<dbReference type="RefSeq" id="WP_139984923.1">
    <property type="nucleotide sequence ID" value="NZ_CP041046.1"/>
</dbReference>
<dbReference type="EMBL" id="CP041046">
    <property type="protein sequence ID" value="QDE40999.1"/>
    <property type="molecule type" value="Genomic_DNA"/>
</dbReference>
<dbReference type="KEGG" id="lpy:FIV34_18185"/>
<evidence type="ECO:0000313" key="3">
    <source>
        <dbReference type="Proteomes" id="UP000316093"/>
    </source>
</evidence>
<evidence type="ECO:0000256" key="1">
    <source>
        <dbReference type="SAM" id="SignalP"/>
    </source>
</evidence>
<accession>A0A4Y5Z8Y8</accession>
<evidence type="ECO:0000313" key="2">
    <source>
        <dbReference type="EMBL" id="QDE40999.1"/>
    </source>
</evidence>
<evidence type="ECO:0008006" key="4">
    <source>
        <dbReference type="Google" id="ProtNLM"/>
    </source>
</evidence>
<protein>
    <recommendedName>
        <fullName evidence="4">DUF4189 domain-containing protein</fullName>
    </recommendedName>
</protein>
<proteinExistence type="predicted"/>
<feature type="chain" id="PRO_5021205564" description="DUF4189 domain-containing protein" evidence="1">
    <location>
        <begin position="21"/>
        <end position="196"/>
    </location>
</feature>
<reference evidence="2 3" key="1">
    <citation type="submission" date="2019-06" db="EMBL/GenBank/DDBJ databases">
        <title>A complete genome sequence for Luteibacter pinisoli MAH-14.</title>
        <authorList>
            <person name="Baltrus D.A."/>
        </authorList>
    </citation>
    <scope>NUCLEOTIDE SEQUENCE [LARGE SCALE GENOMIC DNA]</scope>
    <source>
        <strain evidence="2 3">MAH-14</strain>
    </source>
</reference>
<name>A0A4Y5Z8Y8_9GAMM</name>
<gene>
    <name evidence="2" type="ORF">FIV34_18185</name>
</gene>
<dbReference type="AlphaFoldDB" id="A0A4Y5Z8Y8"/>
<keyword evidence="1" id="KW-0732">Signal</keyword>
<sequence>MLRVTAFAFTLFGVATASYAAGNSPQARPPRVTDMPPVTAFEFDILQKGPPHGDDARLAESLWKQALATCGQRSGYLVEYRDGYKRPQFDSMENARSMHAYATCRLDDAAAAAGAAAAGGQADPAMLNPMGDAQSPDGALIWTRGPARATYEAVAAKMHRTCADARRRILFASFDVGQPDAAGRAGVHARFACKAD</sequence>